<evidence type="ECO:0000259" key="16">
    <source>
        <dbReference type="PROSITE" id="PS51194"/>
    </source>
</evidence>
<keyword evidence="4" id="KW-0547">Nucleotide-binding</keyword>
<dbReference type="GO" id="GO:0016887">
    <property type="term" value="F:ATP hydrolysis activity"/>
    <property type="evidence" value="ECO:0007669"/>
    <property type="project" value="InterPro"/>
</dbReference>
<keyword evidence="8 12" id="KW-0267">Excision nuclease</keyword>
<dbReference type="GO" id="GO:0009380">
    <property type="term" value="C:excinuclease repair complex"/>
    <property type="evidence" value="ECO:0007669"/>
    <property type="project" value="InterPro"/>
</dbReference>
<dbReference type="GO" id="GO:0004518">
    <property type="term" value="F:nuclease activity"/>
    <property type="evidence" value="ECO:0007669"/>
    <property type="project" value="UniProtKB-KW"/>
</dbReference>
<dbReference type="InterPro" id="IPR024759">
    <property type="entry name" value="UvrB_YAD/RRR_dom"/>
</dbReference>
<comment type="caution">
    <text evidence="17">The sequence shown here is derived from an EMBL/GenBank/DDBJ whole genome shotgun (WGS) entry which is preliminary data.</text>
</comment>
<keyword evidence="5 12" id="KW-0227">DNA damage</keyword>
<dbReference type="PANTHER" id="PTHR24029:SF0">
    <property type="entry name" value="UVRABC SYSTEM PROTEIN B"/>
    <property type="match status" value="1"/>
</dbReference>
<dbReference type="InterPro" id="IPR001943">
    <property type="entry name" value="UVR_dom"/>
</dbReference>
<organism evidence="17">
    <name type="scientific">uncultured bacterium</name>
    <name type="common">gcode 4</name>
    <dbReference type="NCBI Taxonomy" id="1234023"/>
    <lineage>
        <taxon>Bacteria</taxon>
        <taxon>environmental samples</taxon>
    </lineage>
</organism>
<keyword evidence="13" id="KW-0175">Coiled coil</keyword>
<comment type="subunit">
    <text evidence="10 12">Forms a heterotetramer with UvrA during the search for lesions. Interacts with UvrC in an incision complex.</text>
</comment>
<dbReference type="NCBIfam" id="NF003673">
    <property type="entry name" value="PRK05298.1"/>
    <property type="match status" value="1"/>
</dbReference>
<dbReference type="InterPro" id="IPR006935">
    <property type="entry name" value="Helicase/UvrB_N"/>
</dbReference>
<evidence type="ECO:0000256" key="4">
    <source>
        <dbReference type="ARBA" id="ARBA00022741"/>
    </source>
</evidence>
<dbReference type="Pfam" id="PF12344">
    <property type="entry name" value="UvrB"/>
    <property type="match status" value="1"/>
</dbReference>
<evidence type="ECO:0000256" key="13">
    <source>
        <dbReference type="SAM" id="Coils"/>
    </source>
</evidence>
<dbReference type="GO" id="GO:0005524">
    <property type="term" value="F:ATP binding"/>
    <property type="evidence" value="ECO:0007669"/>
    <property type="project" value="UniProtKB-KW"/>
</dbReference>
<protein>
    <recommendedName>
        <fullName evidence="11 12">UvrABC system protein B</fullName>
    </recommendedName>
</protein>
<evidence type="ECO:0000259" key="15">
    <source>
        <dbReference type="PROSITE" id="PS51192"/>
    </source>
</evidence>
<dbReference type="Gene3D" id="3.40.50.300">
    <property type="entry name" value="P-loop containing nucleotide triphosphate hydrolases"/>
    <property type="match status" value="3"/>
</dbReference>
<dbReference type="PANTHER" id="PTHR24029">
    <property type="entry name" value="UVRABC SYSTEM PROTEIN B"/>
    <property type="match status" value="1"/>
</dbReference>
<feature type="coiled-coil region" evidence="13">
    <location>
        <begin position="608"/>
        <end position="635"/>
    </location>
</feature>
<feature type="domain" description="UVR" evidence="14">
    <location>
        <begin position="612"/>
        <end position="647"/>
    </location>
</feature>
<evidence type="ECO:0000256" key="9">
    <source>
        <dbReference type="ARBA" id="ARBA00023204"/>
    </source>
</evidence>
<dbReference type="Pfam" id="PF04851">
    <property type="entry name" value="ResIII"/>
    <property type="match status" value="1"/>
</dbReference>
<evidence type="ECO:0000256" key="11">
    <source>
        <dbReference type="ARBA" id="ARBA00029504"/>
    </source>
</evidence>
<feature type="domain" description="Helicase ATP-binding" evidence="15">
    <location>
        <begin position="25"/>
        <end position="146"/>
    </location>
</feature>
<dbReference type="InterPro" id="IPR036876">
    <property type="entry name" value="UVR_dom_sf"/>
</dbReference>
<evidence type="ECO:0000256" key="5">
    <source>
        <dbReference type="ARBA" id="ARBA00022763"/>
    </source>
</evidence>
<accession>K2FW51</accession>
<dbReference type="SMART" id="SM00490">
    <property type="entry name" value="HELICc"/>
    <property type="match status" value="1"/>
</dbReference>
<sequence length="649" mass="77807">MSQFKLKSNYKPIENQQNTIDEIKRSLNTWNKYQTILWVTWSGKTFTMANIIADSWRPALVMAHNKTLAAQLAQEFKEFFPENAVHYFVSYYDYYQPEAYVVKTDTYIEKEATINEEIDRLRHAATESLLTRKDVIIVASVSCIYSIWEVEEYLSQVTEFEVWKKYDMENIIGDLIKLQFKRAWADFKPWTFHIMWDVIEIFPSSSETVWTLDFFWNELDKISRRNYFTNEVYEHRQKIEIFPAKHTVTTFDKIEYIIPLIKQELEERLAFYREQWDLLKAERLKTKVEYDIEMMTETWYVNWIENYSMYLSNRRPGETPGTLIDFFPKDFLTFIDESHITVSQIWWMYAWDRARKQNLIENWFRLPSAFENRPLRFEEFEKKTWQVVFVSATPADFELNNSSVVVEQIIRPTWLLDPLIEIEDMQFMVDDLMRNISEAKSRNERVLVTTLTKRSSEELAAYLASNWIKVAYLHSEIDTLERLEILKDLRTWKIDVLVWVNLLREWLDLPEVSFIWIIDAEKQWFLRSVKALLQITWRAARNVNGKVTMYSYKKKISDAMQQVLDITLKRRKLQDEYNKTHGITPTTIFSSIKELAMTWKKDYTIEKWENLTAKIKRLELEMDIASANLDFETAAEIRDILIGIKKGRK</sequence>
<dbReference type="InterPro" id="IPR004807">
    <property type="entry name" value="UvrB"/>
</dbReference>
<keyword evidence="7" id="KW-0067">ATP-binding</keyword>
<keyword evidence="9 12" id="KW-0234">DNA repair</keyword>
<evidence type="ECO:0000256" key="2">
    <source>
        <dbReference type="ARBA" id="ARBA00008533"/>
    </source>
</evidence>
<dbReference type="GO" id="GO:0009432">
    <property type="term" value="P:SOS response"/>
    <property type="evidence" value="ECO:0007669"/>
    <property type="project" value="UniProtKB-KW"/>
</dbReference>
<dbReference type="PROSITE" id="PS51194">
    <property type="entry name" value="HELICASE_CTER"/>
    <property type="match status" value="1"/>
</dbReference>
<dbReference type="Gene3D" id="4.10.860.10">
    <property type="entry name" value="UVR domain"/>
    <property type="match status" value="1"/>
</dbReference>
<dbReference type="Pfam" id="PF00271">
    <property type="entry name" value="Helicase_C"/>
    <property type="match status" value="1"/>
</dbReference>
<evidence type="ECO:0000256" key="10">
    <source>
        <dbReference type="ARBA" id="ARBA00026033"/>
    </source>
</evidence>
<proteinExistence type="inferred from homology"/>
<dbReference type="InterPro" id="IPR027417">
    <property type="entry name" value="P-loop_NTPase"/>
</dbReference>
<evidence type="ECO:0000256" key="8">
    <source>
        <dbReference type="ARBA" id="ARBA00022881"/>
    </source>
</evidence>
<keyword evidence="12" id="KW-0742">SOS response</keyword>
<reference evidence="17" key="1">
    <citation type="journal article" date="2012" name="Science">
        <title>Fermentation, hydrogen, and sulfur metabolism in multiple uncultivated bacterial phyla.</title>
        <authorList>
            <person name="Wrighton K.C."/>
            <person name="Thomas B.C."/>
            <person name="Sharon I."/>
            <person name="Miller C.S."/>
            <person name="Castelle C.J."/>
            <person name="VerBerkmoes N.C."/>
            <person name="Wilkins M.J."/>
            <person name="Hettich R.L."/>
            <person name="Lipton M.S."/>
            <person name="Williams K.H."/>
            <person name="Long P.E."/>
            <person name="Banfield J.F."/>
        </authorList>
    </citation>
    <scope>NUCLEOTIDE SEQUENCE [LARGE SCALE GENOMIC DNA]</scope>
</reference>
<dbReference type="Pfam" id="PF17757">
    <property type="entry name" value="UvrB_inter"/>
    <property type="match status" value="1"/>
</dbReference>
<dbReference type="CDD" id="cd17916">
    <property type="entry name" value="DEXHc_UvrB"/>
    <property type="match status" value="1"/>
</dbReference>
<dbReference type="InterPro" id="IPR041471">
    <property type="entry name" value="UvrB_inter"/>
</dbReference>
<dbReference type="InterPro" id="IPR014001">
    <property type="entry name" value="Helicase_ATP-bd"/>
</dbReference>
<gene>
    <name evidence="17" type="ORF">ACD_4C00014G0004</name>
</gene>
<name>K2FW51_9BACT</name>
<dbReference type="SUPFAM" id="SSF52540">
    <property type="entry name" value="P-loop containing nucleoside triphosphate hydrolases"/>
    <property type="match status" value="2"/>
</dbReference>
<feature type="domain" description="Helicase C-terminal" evidence="16">
    <location>
        <begin position="428"/>
        <end position="596"/>
    </location>
</feature>
<evidence type="ECO:0000256" key="1">
    <source>
        <dbReference type="ARBA" id="ARBA00004496"/>
    </source>
</evidence>
<dbReference type="GO" id="GO:0005737">
    <property type="term" value="C:cytoplasm"/>
    <property type="evidence" value="ECO:0007669"/>
    <property type="project" value="UniProtKB-SubCell"/>
</dbReference>
<dbReference type="EMBL" id="AMFJ01000530">
    <property type="protein sequence ID" value="EKE27168.1"/>
    <property type="molecule type" value="Genomic_DNA"/>
</dbReference>
<dbReference type="Pfam" id="PF02151">
    <property type="entry name" value="UVR"/>
    <property type="match status" value="1"/>
</dbReference>
<evidence type="ECO:0000313" key="17">
    <source>
        <dbReference type="EMBL" id="EKE27168.1"/>
    </source>
</evidence>
<dbReference type="AlphaFoldDB" id="K2FW51"/>
<dbReference type="SUPFAM" id="SSF46600">
    <property type="entry name" value="C-terminal UvrC-binding domain of UvrB"/>
    <property type="match status" value="1"/>
</dbReference>
<dbReference type="PROSITE" id="PS50151">
    <property type="entry name" value="UVR"/>
    <property type="match status" value="1"/>
</dbReference>
<dbReference type="SMART" id="SM00487">
    <property type="entry name" value="DEXDc"/>
    <property type="match status" value="1"/>
</dbReference>
<evidence type="ECO:0000256" key="7">
    <source>
        <dbReference type="ARBA" id="ARBA00022840"/>
    </source>
</evidence>
<evidence type="ECO:0000256" key="12">
    <source>
        <dbReference type="RuleBase" id="RU003587"/>
    </source>
</evidence>
<dbReference type="GO" id="GO:0006289">
    <property type="term" value="P:nucleotide-excision repair"/>
    <property type="evidence" value="ECO:0007669"/>
    <property type="project" value="InterPro"/>
</dbReference>
<comment type="similarity">
    <text evidence="2 12">Belongs to the UvrB family.</text>
</comment>
<dbReference type="PROSITE" id="PS51192">
    <property type="entry name" value="HELICASE_ATP_BIND_1"/>
    <property type="match status" value="1"/>
</dbReference>
<comment type="subcellular location">
    <subcellularLocation>
        <location evidence="1 12">Cytoplasm</location>
    </subcellularLocation>
</comment>
<dbReference type="NCBIfam" id="TIGR00631">
    <property type="entry name" value="uvrb"/>
    <property type="match status" value="1"/>
</dbReference>
<evidence type="ECO:0000256" key="3">
    <source>
        <dbReference type="ARBA" id="ARBA00022490"/>
    </source>
</evidence>
<evidence type="ECO:0000256" key="6">
    <source>
        <dbReference type="ARBA" id="ARBA00022769"/>
    </source>
</evidence>
<keyword evidence="6 12" id="KW-0228">DNA excision</keyword>
<evidence type="ECO:0000259" key="14">
    <source>
        <dbReference type="PROSITE" id="PS50151"/>
    </source>
</evidence>
<dbReference type="GO" id="GO:0003677">
    <property type="term" value="F:DNA binding"/>
    <property type="evidence" value="ECO:0007669"/>
    <property type="project" value="InterPro"/>
</dbReference>
<keyword evidence="3" id="KW-0963">Cytoplasm</keyword>
<dbReference type="InterPro" id="IPR001650">
    <property type="entry name" value="Helicase_C-like"/>
</dbReference>